<name>A0A5B6T9V6_9BACT</name>
<dbReference type="InterPro" id="IPR025507">
    <property type="entry name" value="DUF4394"/>
</dbReference>
<protein>
    <submittedName>
        <fullName evidence="2">DUF4394 domain-containing protein</fullName>
    </submittedName>
</protein>
<dbReference type="OrthoDB" id="531718at2"/>
<dbReference type="Proteomes" id="UP000324133">
    <property type="component" value="Unassembled WGS sequence"/>
</dbReference>
<feature type="domain" description="DUF4394" evidence="1">
    <location>
        <begin position="59"/>
        <end position="288"/>
    </location>
</feature>
<dbReference type="EMBL" id="VKKY01000003">
    <property type="protein sequence ID" value="KAA3436978.1"/>
    <property type="molecule type" value="Genomic_DNA"/>
</dbReference>
<evidence type="ECO:0000259" key="1">
    <source>
        <dbReference type="Pfam" id="PF14339"/>
    </source>
</evidence>
<dbReference type="RefSeq" id="WP_149092919.1">
    <property type="nucleotide sequence ID" value="NZ_VKKY01000003.1"/>
</dbReference>
<dbReference type="PROSITE" id="PS51257">
    <property type="entry name" value="PROKAR_LIPOPROTEIN"/>
    <property type="match status" value="1"/>
</dbReference>
<reference evidence="2 3" key="1">
    <citation type="submission" date="2019-07" db="EMBL/GenBank/DDBJ databases">
        <title>Rufibacter sp. nov., isolated from lake sediment.</title>
        <authorList>
            <person name="Qu J.-H."/>
        </authorList>
    </citation>
    <scope>NUCLEOTIDE SEQUENCE [LARGE SCALE GENOMIC DNA]</scope>
    <source>
        <strain evidence="2 3">NBS58-1</strain>
    </source>
</reference>
<feature type="domain" description="DUF4394" evidence="1">
    <location>
        <begin position="306"/>
        <end position="515"/>
    </location>
</feature>
<comment type="caution">
    <text evidence="2">The sequence shown here is derived from an EMBL/GenBank/DDBJ whole genome shotgun (WGS) entry which is preliminary data.</text>
</comment>
<sequence length="526" mass="55884">MKTNYHFLSWATCLLSFSTIFTSCNEDILESKDQLNASAATEAKIQSDLTFYALTTNNQLVKYSTDQKLRETGEVNITGLRSGERILAIDFRPATGQLYGVSNQSYLYVINQNTGVATQVGTAPFSPAIDGTQVGFDFNPTVDRIRLVTNETQNLRLNPETGAVVATDGMLNPGSPEVVAVAYTNSMAGATSTTLYDIDVATDKLYIQTPPNNGTLVEVGRLNVQAVGEGGFDIAPDNSLAIAALFGRGGGVENQKEESNGNKYRFYSIDLATGKAMNLGKTDRMIIGVAIPTNPVAYGVDADNNLLIFNPYEAAMVISKPITGLQPNERVLGIDMRPATSQLYALGSTNRIYTVNLATGAFAAVGEPFTPALSGDFFGFDFNPTVDRIRVVSNTGQNLRLNPNTGMVAMEDSKLNPGTPMVDASAYTNNFVGSTSTALYNIDFGTDALYLQSPPNAGTQQLVGSLGVQTGPHNGFDIGGVSGTALALLQTGGQSGIYRIDLSKGTTTKLSTVSKMPLSFALGLGF</sequence>
<accession>A0A5B6T9V6</accession>
<organism evidence="2 3">
    <name type="scientific">Rufibacter hautae</name>
    <dbReference type="NCBI Taxonomy" id="2595005"/>
    <lineage>
        <taxon>Bacteria</taxon>
        <taxon>Pseudomonadati</taxon>
        <taxon>Bacteroidota</taxon>
        <taxon>Cytophagia</taxon>
        <taxon>Cytophagales</taxon>
        <taxon>Hymenobacteraceae</taxon>
        <taxon>Rufibacter</taxon>
    </lineage>
</organism>
<proteinExistence type="predicted"/>
<dbReference type="AlphaFoldDB" id="A0A5B6T9V6"/>
<evidence type="ECO:0000313" key="3">
    <source>
        <dbReference type="Proteomes" id="UP000324133"/>
    </source>
</evidence>
<dbReference type="SUPFAM" id="SSF82171">
    <property type="entry name" value="DPP6 N-terminal domain-like"/>
    <property type="match status" value="1"/>
</dbReference>
<keyword evidence="3" id="KW-1185">Reference proteome</keyword>
<dbReference type="Pfam" id="PF14339">
    <property type="entry name" value="DUF4394"/>
    <property type="match status" value="2"/>
</dbReference>
<evidence type="ECO:0000313" key="2">
    <source>
        <dbReference type="EMBL" id="KAA3436978.1"/>
    </source>
</evidence>
<gene>
    <name evidence="2" type="ORF">FOA19_21625</name>
</gene>